<keyword evidence="9" id="KW-1185">Reference proteome</keyword>
<evidence type="ECO:0000256" key="4">
    <source>
        <dbReference type="ARBA" id="ARBA00023157"/>
    </source>
</evidence>
<protein>
    <submittedName>
        <fullName evidence="8">Collagen type XXVI alpha 1 chain</fullName>
    </submittedName>
</protein>
<reference evidence="8" key="2">
    <citation type="submission" date="2025-09" db="UniProtKB">
        <authorList>
            <consortium name="Ensembl"/>
        </authorList>
    </citation>
    <scope>IDENTIFICATION</scope>
</reference>
<dbReference type="GO" id="GO:0005576">
    <property type="term" value="C:extracellular region"/>
    <property type="evidence" value="ECO:0007669"/>
    <property type="project" value="UniProtKB-SubCell"/>
</dbReference>
<dbReference type="PROSITE" id="PS51041">
    <property type="entry name" value="EMI"/>
    <property type="match status" value="1"/>
</dbReference>
<dbReference type="Gene3D" id="1.20.5.320">
    <property type="entry name" value="6-Phosphogluconate Dehydrogenase, domain 3"/>
    <property type="match status" value="1"/>
</dbReference>
<dbReference type="InterPro" id="IPR011489">
    <property type="entry name" value="EMI_domain"/>
</dbReference>
<dbReference type="PANTHER" id="PTHR15427:SF23">
    <property type="entry name" value="EMI DOMAIN-CONTAINING PROTEIN 1"/>
    <property type="match status" value="1"/>
</dbReference>
<proteinExistence type="predicted"/>
<accession>A0A8C4UIR1</accession>
<evidence type="ECO:0000256" key="2">
    <source>
        <dbReference type="ARBA" id="ARBA00022525"/>
    </source>
</evidence>
<reference evidence="8" key="1">
    <citation type="submission" date="2025-08" db="UniProtKB">
        <authorList>
            <consortium name="Ensembl"/>
        </authorList>
    </citation>
    <scope>IDENTIFICATION</scope>
</reference>
<evidence type="ECO:0000313" key="9">
    <source>
        <dbReference type="Proteomes" id="UP000694562"/>
    </source>
</evidence>
<feature type="signal peptide" evidence="6">
    <location>
        <begin position="1"/>
        <end position="19"/>
    </location>
</feature>
<keyword evidence="3 6" id="KW-0732">Signal</keyword>
<feature type="region of interest" description="Disordered" evidence="5">
    <location>
        <begin position="202"/>
        <end position="227"/>
    </location>
</feature>
<evidence type="ECO:0000259" key="7">
    <source>
        <dbReference type="PROSITE" id="PS51041"/>
    </source>
</evidence>
<sequence length="384" mass="42883">MQFALFLSWCCCLHGCALGTGFLYQFPASTLQHNYPEQSSGSPGSGFASRRHWCHYTVTRTVSCQVQNGSETVIQRVYQSCRWPGPCANLVSYRTLIRPTYKMSYRTVTTLEWRCCPGFTGSNCEEECMNCTRLADMTERLNTLEAKILLLEAAERSPALENNLPITGTTATWYDDLLPDAFPLLNPGTVLRKTVGSVGLLGPQGPRGLPGETGMPGPPGPPGPPATPSLPLTFQQGVLYSLQPTAEKESRCPSQFPVFFWCRSRVGRHRAKAILQHIPMLVFFSFLQGEGVQQLREALKILAERVLILEHMIGIHGKQKVVWLYYPHLRETSLLLGTDPGPWHLFPVLSWTRGTSLLALLRKDAAHTFLQIDIHLYRGVAFGY</sequence>
<dbReference type="OrthoDB" id="10071545at2759"/>
<dbReference type="Proteomes" id="UP000694562">
    <property type="component" value="Unplaced"/>
</dbReference>
<comment type="subcellular location">
    <subcellularLocation>
        <location evidence="1">Secreted</location>
    </subcellularLocation>
</comment>
<keyword evidence="4" id="KW-1015">Disulfide bond</keyword>
<dbReference type="Pfam" id="PF07546">
    <property type="entry name" value="EMI"/>
    <property type="match status" value="1"/>
</dbReference>
<dbReference type="InterPro" id="IPR050392">
    <property type="entry name" value="Collagen/C1q_domain"/>
</dbReference>
<evidence type="ECO:0000256" key="5">
    <source>
        <dbReference type="SAM" id="MobiDB-lite"/>
    </source>
</evidence>
<dbReference type="AlphaFoldDB" id="A0A8C4UIR1"/>
<dbReference type="Ensembl" id="ENSFTIT00000014366.1">
    <property type="protein sequence ID" value="ENSFTIP00000013774.1"/>
    <property type="gene ID" value="ENSFTIG00000009172.1"/>
</dbReference>
<evidence type="ECO:0000256" key="1">
    <source>
        <dbReference type="ARBA" id="ARBA00004613"/>
    </source>
</evidence>
<evidence type="ECO:0000256" key="6">
    <source>
        <dbReference type="SAM" id="SignalP"/>
    </source>
</evidence>
<feature type="chain" id="PRO_5034717430" evidence="6">
    <location>
        <begin position="20"/>
        <end position="384"/>
    </location>
</feature>
<evidence type="ECO:0000256" key="3">
    <source>
        <dbReference type="ARBA" id="ARBA00022729"/>
    </source>
</evidence>
<evidence type="ECO:0000313" key="8">
    <source>
        <dbReference type="Ensembl" id="ENSFTIP00000013774.1"/>
    </source>
</evidence>
<feature type="domain" description="EMI" evidence="7">
    <location>
        <begin position="50"/>
        <end position="126"/>
    </location>
</feature>
<name>A0A8C4UIR1_FALTI</name>
<dbReference type="PANTHER" id="PTHR15427">
    <property type="entry name" value="EMILIN ELASTIN MICROFIBRIL INTERFACE-LOCATED PROTEIN ELASTIN MICROFIBRIL INTERFACER"/>
    <property type="match status" value="1"/>
</dbReference>
<feature type="compositionally biased region" description="Low complexity" evidence="5">
    <location>
        <begin position="202"/>
        <end position="215"/>
    </location>
</feature>
<feature type="compositionally biased region" description="Pro residues" evidence="5">
    <location>
        <begin position="216"/>
        <end position="227"/>
    </location>
</feature>
<organism evidence="8 9">
    <name type="scientific">Falco tinnunculus</name>
    <name type="common">Common kestrel</name>
    <dbReference type="NCBI Taxonomy" id="100819"/>
    <lineage>
        <taxon>Eukaryota</taxon>
        <taxon>Metazoa</taxon>
        <taxon>Chordata</taxon>
        <taxon>Craniata</taxon>
        <taxon>Vertebrata</taxon>
        <taxon>Euteleostomi</taxon>
        <taxon>Archelosauria</taxon>
        <taxon>Archosauria</taxon>
        <taxon>Dinosauria</taxon>
        <taxon>Saurischia</taxon>
        <taxon>Theropoda</taxon>
        <taxon>Coelurosauria</taxon>
        <taxon>Aves</taxon>
        <taxon>Neognathae</taxon>
        <taxon>Neoaves</taxon>
        <taxon>Telluraves</taxon>
        <taxon>Australaves</taxon>
        <taxon>Falconiformes</taxon>
        <taxon>Falconidae</taxon>
        <taxon>Falco</taxon>
    </lineage>
</organism>
<dbReference type="OMA" id="SCCLWGC"/>
<keyword evidence="2" id="KW-0964">Secreted</keyword>